<gene>
    <name evidence="1" type="ORF">ACGLYG10_1294</name>
</gene>
<accession>A0A1M4RYR3</accession>
<evidence type="ECO:0000313" key="2">
    <source>
        <dbReference type="Proteomes" id="UP000184291"/>
    </source>
</evidence>
<keyword evidence="2" id="KW-1185">Reference proteome</keyword>
<sequence>MTAGIEVDTGVLRSGGGDALGVADGVDVALDAAGQALASDAFGVMCSPLFVPAYALLSTAVNGAVTGTGESVEEAGMDLRTVAQELDETDADAAAGARALSGW</sequence>
<organism evidence="1 2">
    <name type="scientific">Actinomyces glycerinitolerans</name>
    <dbReference type="NCBI Taxonomy" id="1892869"/>
    <lineage>
        <taxon>Bacteria</taxon>
        <taxon>Bacillati</taxon>
        <taxon>Actinomycetota</taxon>
        <taxon>Actinomycetes</taxon>
        <taxon>Actinomycetales</taxon>
        <taxon>Actinomycetaceae</taxon>
        <taxon>Actinomyces</taxon>
    </lineage>
</organism>
<dbReference type="AlphaFoldDB" id="A0A1M4RYR3"/>
<dbReference type="Proteomes" id="UP000184291">
    <property type="component" value="Unassembled WGS sequence"/>
</dbReference>
<evidence type="ECO:0000313" key="1">
    <source>
        <dbReference type="EMBL" id="SHE25082.1"/>
    </source>
</evidence>
<dbReference type="RefSeq" id="WP_170866470.1">
    <property type="nucleotide sequence ID" value="NZ_FQTT01000009.1"/>
</dbReference>
<protein>
    <submittedName>
        <fullName evidence="1">Excreted virulence factor espc type vii esx diderm</fullName>
    </submittedName>
</protein>
<reference evidence="2" key="1">
    <citation type="submission" date="2016-09" db="EMBL/GenBank/DDBJ databases">
        <authorList>
            <person name="Strepis N."/>
        </authorList>
    </citation>
    <scope>NUCLEOTIDE SEQUENCE [LARGE SCALE GENOMIC DNA]</scope>
</reference>
<dbReference type="EMBL" id="FQTT01000009">
    <property type="protein sequence ID" value="SHE25082.1"/>
    <property type="molecule type" value="Genomic_DNA"/>
</dbReference>
<proteinExistence type="predicted"/>
<name>A0A1M4RYR3_9ACTO</name>